<protein>
    <recommendedName>
        <fullName evidence="3">DUF4219 domain-containing protein</fullName>
    </recommendedName>
</protein>
<dbReference type="Pfam" id="PF14223">
    <property type="entry name" value="Retrotran_gag_2"/>
    <property type="match status" value="1"/>
</dbReference>
<keyword evidence="2" id="KW-1185">Reference proteome</keyword>
<reference evidence="1 2" key="1">
    <citation type="journal article" date="2014" name="PLoS Genet.">
        <title>Analysis of the Phlebiopsis gigantea genome, transcriptome and secretome provides insight into its pioneer colonization strategies of wood.</title>
        <authorList>
            <person name="Hori C."/>
            <person name="Ishida T."/>
            <person name="Igarashi K."/>
            <person name="Samejima M."/>
            <person name="Suzuki H."/>
            <person name="Master E."/>
            <person name="Ferreira P."/>
            <person name="Ruiz-Duenas F.J."/>
            <person name="Held B."/>
            <person name="Canessa P."/>
            <person name="Larrondo L.F."/>
            <person name="Schmoll M."/>
            <person name="Druzhinina I.S."/>
            <person name="Kubicek C.P."/>
            <person name="Gaskell J.A."/>
            <person name="Kersten P."/>
            <person name="St John F."/>
            <person name="Glasner J."/>
            <person name="Sabat G."/>
            <person name="Splinter BonDurant S."/>
            <person name="Syed K."/>
            <person name="Yadav J."/>
            <person name="Mgbeahuruike A.C."/>
            <person name="Kovalchuk A."/>
            <person name="Asiegbu F.O."/>
            <person name="Lackner G."/>
            <person name="Hoffmeister D."/>
            <person name="Rencoret J."/>
            <person name="Gutierrez A."/>
            <person name="Sun H."/>
            <person name="Lindquist E."/>
            <person name="Barry K."/>
            <person name="Riley R."/>
            <person name="Grigoriev I.V."/>
            <person name="Henrissat B."/>
            <person name="Kues U."/>
            <person name="Berka R.M."/>
            <person name="Martinez A.T."/>
            <person name="Covert S.F."/>
            <person name="Blanchette R.A."/>
            <person name="Cullen D."/>
        </authorList>
    </citation>
    <scope>NUCLEOTIDE SEQUENCE [LARGE SCALE GENOMIC DNA]</scope>
    <source>
        <strain evidence="1 2">11061_1 CR5-6</strain>
    </source>
</reference>
<dbReference type="Proteomes" id="UP000053257">
    <property type="component" value="Unassembled WGS sequence"/>
</dbReference>
<dbReference type="STRING" id="745531.A0A0C3S0I5"/>
<evidence type="ECO:0008006" key="3">
    <source>
        <dbReference type="Google" id="ProtNLM"/>
    </source>
</evidence>
<gene>
    <name evidence="1" type="ORF">PHLGIDRAFT_292251</name>
</gene>
<organism evidence="1 2">
    <name type="scientific">Phlebiopsis gigantea (strain 11061_1 CR5-6)</name>
    <name type="common">White-rot fungus</name>
    <name type="synonym">Peniophora gigantea</name>
    <dbReference type="NCBI Taxonomy" id="745531"/>
    <lineage>
        <taxon>Eukaryota</taxon>
        <taxon>Fungi</taxon>
        <taxon>Dikarya</taxon>
        <taxon>Basidiomycota</taxon>
        <taxon>Agaricomycotina</taxon>
        <taxon>Agaricomycetes</taxon>
        <taxon>Polyporales</taxon>
        <taxon>Phanerochaetaceae</taxon>
        <taxon>Phlebiopsis</taxon>
    </lineage>
</organism>
<name>A0A0C3S0I5_PHLG1</name>
<dbReference type="AlphaFoldDB" id="A0A0C3S0I5"/>
<proteinExistence type="predicted"/>
<accession>A0A0C3S0I5</accession>
<sequence>MAALNSLSHSNHFAGTYCSCIDIAPLRGTDNYFSWSIHMEDLLFDFGLWGYVAGGIKAPVPKDEKDTDAQGELEKWQKKDRSALAAIRYRVSDSILVTSGLRSAKTSKDAWDKVSLRYKKRGKGMH</sequence>
<dbReference type="EMBL" id="KN840671">
    <property type="protein sequence ID" value="KIP02497.1"/>
    <property type="molecule type" value="Genomic_DNA"/>
</dbReference>
<dbReference type="OrthoDB" id="3251172at2759"/>
<dbReference type="HOGENOM" id="CLU_1982377_0_0_1"/>
<evidence type="ECO:0000313" key="2">
    <source>
        <dbReference type="Proteomes" id="UP000053257"/>
    </source>
</evidence>
<evidence type="ECO:0000313" key="1">
    <source>
        <dbReference type="EMBL" id="KIP02497.1"/>
    </source>
</evidence>